<evidence type="ECO:0000313" key="1">
    <source>
        <dbReference type="EMBL" id="GCC49527.1"/>
    </source>
</evidence>
<dbReference type="Proteomes" id="UP000287033">
    <property type="component" value="Unassembled WGS sequence"/>
</dbReference>
<proteinExistence type="predicted"/>
<dbReference type="EMBL" id="BEZZ01270036">
    <property type="protein sequence ID" value="GCC49527.1"/>
    <property type="molecule type" value="Genomic_DNA"/>
</dbReference>
<protein>
    <submittedName>
        <fullName evidence="1">Uncharacterized protein</fullName>
    </submittedName>
</protein>
<sequence length="98" mass="10523">MRLALNKMVATAQVPKLNSGLKPREPLILIRFAGPLLDITKMDRTTCPTTGSIIPPGPPSPRHNLDTEKGVFSQFAHAQTCSIQRLSTGVFWGIGGGV</sequence>
<accession>A0A401U3Q7</accession>
<gene>
    <name evidence="1" type="ORF">chiPu_0033697</name>
</gene>
<name>A0A401U3Q7_CHIPU</name>
<organism evidence="1 2">
    <name type="scientific">Chiloscyllium punctatum</name>
    <name type="common">Brownbanded bambooshark</name>
    <name type="synonym">Hemiscyllium punctatum</name>
    <dbReference type="NCBI Taxonomy" id="137246"/>
    <lineage>
        <taxon>Eukaryota</taxon>
        <taxon>Metazoa</taxon>
        <taxon>Chordata</taxon>
        <taxon>Craniata</taxon>
        <taxon>Vertebrata</taxon>
        <taxon>Chondrichthyes</taxon>
        <taxon>Elasmobranchii</taxon>
        <taxon>Galeomorphii</taxon>
        <taxon>Galeoidea</taxon>
        <taxon>Orectolobiformes</taxon>
        <taxon>Hemiscylliidae</taxon>
        <taxon>Chiloscyllium</taxon>
    </lineage>
</organism>
<comment type="caution">
    <text evidence="1">The sequence shown here is derived from an EMBL/GenBank/DDBJ whole genome shotgun (WGS) entry which is preliminary data.</text>
</comment>
<reference evidence="1 2" key="1">
    <citation type="journal article" date="2018" name="Nat. Ecol. Evol.">
        <title>Shark genomes provide insights into elasmobranch evolution and the origin of vertebrates.</title>
        <authorList>
            <person name="Hara Y"/>
            <person name="Yamaguchi K"/>
            <person name="Onimaru K"/>
            <person name="Kadota M"/>
            <person name="Koyanagi M"/>
            <person name="Keeley SD"/>
            <person name="Tatsumi K"/>
            <person name="Tanaka K"/>
            <person name="Motone F"/>
            <person name="Kageyama Y"/>
            <person name="Nozu R"/>
            <person name="Adachi N"/>
            <person name="Nishimura O"/>
            <person name="Nakagawa R"/>
            <person name="Tanegashima C"/>
            <person name="Kiyatake I"/>
            <person name="Matsumoto R"/>
            <person name="Murakumo K"/>
            <person name="Nishida K"/>
            <person name="Terakita A"/>
            <person name="Kuratani S"/>
            <person name="Sato K"/>
            <person name="Hyodo S Kuraku.S."/>
        </authorList>
    </citation>
    <scope>NUCLEOTIDE SEQUENCE [LARGE SCALE GENOMIC DNA]</scope>
</reference>
<keyword evidence="2" id="KW-1185">Reference proteome</keyword>
<dbReference type="AlphaFoldDB" id="A0A401U3Q7"/>
<evidence type="ECO:0000313" key="2">
    <source>
        <dbReference type="Proteomes" id="UP000287033"/>
    </source>
</evidence>